<dbReference type="Gene3D" id="2.40.50.700">
    <property type="match status" value="1"/>
</dbReference>
<feature type="domain" description="PIN" evidence="13">
    <location>
        <begin position="107"/>
        <end position="235"/>
    </location>
</feature>
<dbReference type="InterPro" id="IPR012340">
    <property type="entry name" value="NA-bd_OB-fold"/>
</dbReference>
<dbReference type="EMBL" id="KZ819355">
    <property type="protein sequence ID" value="PWN45360.1"/>
    <property type="molecule type" value="Genomic_DNA"/>
</dbReference>
<dbReference type="InterPro" id="IPR002716">
    <property type="entry name" value="PIN_dom"/>
</dbReference>
<dbReference type="InParanoid" id="A0A316W5X3"/>
<dbReference type="SUPFAM" id="SSF88723">
    <property type="entry name" value="PIN domain-like"/>
    <property type="match status" value="1"/>
</dbReference>
<dbReference type="GO" id="GO:0004519">
    <property type="term" value="F:endonuclease activity"/>
    <property type="evidence" value="ECO:0007669"/>
    <property type="project" value="TreeGrafter"/>
</dbReference>
<evidence type="ECO:0000256" key="12">
    <source>
        <dbReference type="SAM" id="MobiDB-lite"/>
    </source>
</evidence>
<dbReference type="FunFam" id="2.40.50.700:FF:000001">
    <property type="entry name" value="Exosome complex exonuclease exoribonuclease (Rrp44)"/>
    <property type="match status" value="1"/>
</dbReference>
<dbReference type="STRING" id="1522189.A0A316W5X3"/>
<dbReference type="Gene3D" id="2.40.50.690">
    <property type="match status" value="1"/>
</dbReference>
<evidence type="ECO:0000256" key="4">
    <source>
        <dbReference type="ARBA" id="ARBA00022722"/>
    </source>
</evidence>
<accession>A0A316W5X3</accession>
<dbReference type="InterPro" id="IPR033770">
    <property type="entry name" value="RRP44_S1"/>
</dbReference>
<feature type="compositionally biased region" description="Basic and acidic residues" evidence="12">
    <location>
        <begin position="396"/>
        <end position="409"/>
    </location>
</feature>
<evidence type="ECO:0000313" key="15">
    <source>
        <dbReference type="EMBL" id="PWN45360.1"/>
    </source>
</evidence>
<proteinExistence type="inferred from homology"/>
<dbReference type="InterPro" id="IPR050180">
    <property type="entry name" value="RNR_Ribonuclease"/>
</dbReference>
<evidence type="ECO:0000259" key="14">
    <source>
        <dbReference type="SMART" id="SM00955"/>
    </source>
</evidence>
<keyword evidence="4" id="KW-0540">Nuclease</keyword>
<dbReference type="PANTHER" id="PTHR23355:SF35">
    <property type="entry name" value="EXOSOME COMPLEX EXONUCLEASE RRP44"/>
    <property type="match status" value="1"/>
</dbReference>
<dbReference type="Pfam" id="PF13638">
    <property type="entry name" value="PIN_4"/>
    <property type="match status" value="1"/>
</dbReference>
<dbReference type="Pfam" id="PF17215">
    <property type="entry name" value="Rrp44_S1"/>
    <property type="match status" value="1"/>
</dbReference>
<dbReference type="InterPro" id="IPR001900">
    <property type="entry name" value="RNase_II/R"/>
</dbReference>
<evidence type="ECO:0000256" key="1">
    <source>
        <dbReference type="ARBA" id="ARBA00004123"/>
    </source>
</evidence>
<feature type="domain" description="RNB" evidence="14">
    <location>
        <begin position="558"/>
        <end position="893"/>
    </location>
</feature>
<dbReference type="Pfam" id="PF17849">
    <property type="entry name" value="OB_Dis3"/>
    <property type="match status" value="1"/>
</dbReference>
<dbReference type="InterPro" id="IPR029060">
    <property type="entry name" value="PIN-like_dom_sf"/>
</dbReference>
<dbReference type="SMART" id="SM00955">
    <property type="entry name" value="RNB"/>
    <property type="match status" value="1"/>
</dbReference>
<evidence type="ECO:0000256" key="9">
    <source>
        <dbReference type="ARBA" id="ARBA00023242"/>
    </source>
</evidence>
<keyword evidence="16" id="KW-1185">Reference proteome</keyword>
<evidence type="ECO:0000256" key="11">
    <source>
        <dbReference type="RuleBase" id="RU003901"/>
    </source>
</evidence>
<dbReference type="Gene3D" id="2.40.50.140">
    <property type="entry name" value="Nucleic acid-binding proteins"/>
    <property type="match status" value="1"/>
</dbReference>
<dbReference type="RefSeq" id="XP_025372520.1">
    <property type="nucleotide sequence ID" value="XM_025512917.1"/>
</dbReference>
<dbReference type="SUPFAM" id="SSF50249">
    <property type="entry name" value="Nucleic acid-binding proteins"/>
    <property type="match status" value="4"/>
</dbReference>
<name>A0A316W5X3_9BASI</name>
<sequence>MLAPEFSSRIPLGRSGCNMSAITIQKRPLASTSASTDLSRTSHRRRTLRGNVVRVVRERYLREDIACGVAGCPVSSCKNAIKLRLAAEKIPATGTRNGSIANGTQAFVCIIDSNVALGQMDLLESMLGNLPGKTPAVLTFSSIVVPQTVLEEVRHRSLPLYNRLSALLDAPESSWVRFWNEAASATATVRQPGETPNDHADRAIRSVAEYYRSHLEQRKASLEAVLLTDDRDNMTKARAAGLISLNVRDYVKGLPRSDELMDLLSARSVAVAAQGSGSEGAARDLYEPHLEQAEANAGLNAGTLHQGHFNASQYNVLEGSVRSDALGQAILIRGREAMNRAIDGDIVAVRLLPESQWLTETDEVKGGSGGNDDAGSDEEDDEAREEPLREEEQEDKEERQALARQERRARSSGGKPQPTGKVVGVIRRNWRSYVCTLDARTLPPSAFSSTGATSLLALPVSSRIPRIRIRTRQVSSLIDQKVLVALDDWRISSRYPDGHFVRALGRTESNEAEQESLLLEHDVPYRPFSTAVLDCLPSEGDSWKVSPKEQAGPAWRDRVDLRAEQICSIDPPGCQDIDDALHAKILPNGNVEAGVHIADVSYFVRSETPMDSEAASRGTTVYLVDKRIDMLPHLLGTNLCSLRPHVERLAFSAIWEMDPKTADIVSVRFHKSVIASKEAFTYEEAQLRKDDHRKKDAITQSIRLLNDLAIKLKGKRMQAGALNLASPEVRIHLDSAESTAPIDVEQKEMRETNSLVEEFMLLANVSVAAKCYEAFPQTAVLRRHLPPPATNFSVLQDILKKRRAMTLDVSSSGALAASLDKCVDAKEPAFNTLLRIMATRCMLSAEYFCSGSVPRDTFGHYGLASQIYTHFTSPIRRYADVLTHRQLAAAIAYESLPANLQNKGHVEKVLNNVNKRHRGAQQAGRASVEYWVGLSIARKNQEAGGSAKSFGTGEIKLHEDAFVIRTFRNGIAVFVSAYGLEGLITFDKDCDFDGEQYTVRVPATVSGLKRDLTLGIFDRVRVEIGTEKDKNTQRSRVKMALL</sequence>
<dbReference type="GO" id="GO:0000177">
    <property type="term" value="C:cytoplasmic exosome (RNase complex)"/>
    <property type="evidence" value="ECO:0007669"/>
    <property type="project" value="TreeGrafter"/>
</dbReference>
<dbReference type="Pfam" id="PF00773">
    <property type="entry name" value="RNB"/>
    <property type="match status" value="1"/>
</dbReference>
<keyword evidence="8" id="KW-0694">RNA-binding</keyword>
<keyword evidence="7" id="KW-0269">Exonuclease</keyword>
<dbReference type="AlphaFoldDB" id="A0A316W5X3"/>
<dbReference type="CDD" id="cd09862">
    <property type="entry name" value="PIN_Rrp44-like"/>
    <property type="match status" value="1"/>
</dbReference>
<keyword evidence="9" id="KW-0539">Nucleus</keyword>
<keyword evidence="6" id="KW-0271">Exosome</keyword>
<dbReference type="Gene3D" id="3.40.50.1010">
    <property type="entry name" value="5'-nuclease"/>
    <property type="match status" value="1"/>
</dbReference>
<dbReference type="PROSITE" id="PS01175">
    <property type="entry name" value="RIBONUCLEASE_II"/>
    <property type="match status" value="1"/>
</dbReference>
<evidence type="ECO:0000256" key="10">
    <source>
        <dbReference type="ARBA" id="ARBA00077930"/>
    </source>
</evidence>
<dbReference type="OrthoDB" id="372421at2759"/>
<dbReference type="GO" id="GO:0003723">
    <property type="term" value="F:RNA binding"/>
    <property type="evidence" value="ECO:0007669"/>
    <property type="project" value="UniProtKB-KW"/>
</dbReference>
<dbReference type="GeneID" id="37034787"/>
<dbReference type="PANTHER" id="PTHR23355">
    <property type="entry name" value="RIBONUCLEASE"/>
    <property type="match status" value="1"/>
</dbReference>
<keyword evidence="5" id="KW-0378">Hydrolase</keyword>
<dbReference type="GO" id="GO:0071031">
    <property type="term" value="P:nuclear mRNA surveillance of mRNA 3'-end processing"/>
    <property type="evidence" value="ECO:0007669"/>
    <property type="project" value="TreeGrafter"/>
</dbReference>
<gene>
    <name evidence="15" type="ORF">IE81DRAFT_320097</name>
</gene>
<dbReference type="Proteomes" id="UP000245783">
    <property type="component" value="Unassembled WGS sequence"/>
</dbReference>
<dbReference type="InterPro" id="IPR041505">
    <property type="entry name" value="Dis3_CSD2"/>
</dbReference>
<evidence type="ECO:0000256" key="3">
    <source>
        <dbReference type="ARBA" id="ARBA00022552"/>
    </source>
</evidence>
<protein>
    <recommendedName>
        <fullName evidence="10">Ribosomal RNA-processing protein 44</fullName>
    </recommendedName>
</protein>
<comment type="subcellular location">
    <subcellularLocation>
        <location evidence="1">Nucleus</location>
    </subcellularLocation>
</comment>
<evidence type="ECO:0000256" key="8">
    <source>
        <dbReference type="ARBA" id="ARBA00022884"/>
    </source>
</evidence>
<dbReference type="InterPro" id="IPR033771">
    <property type="entry name" value="Rrp44_CSD1"/>
</dbReference>
<dbReference type="GO" id="GO:0016075">
    <property type="term" value="P:rRNA catabolic process"/>
    <property type="evidence" value="ECO:0007669"/>
    <property type="project" value="TreeGrafter"/>
</dbReference>
<dbReference type="FunCoup" id="A0A316W5X3">
    <property type="interactions" value="725"/>
</dbReference>
<evidence type="ECO:0000256" key="2">
    <source>
        <dbReference type="ARBA" id="ARBA00005785"/>
    </source>
</evidence>
<organism evidence="15 16">
    <name type="scientific">Ceraceosorus guamensis</name>
    <dbReference type="NCBI Taxonomy" id="1522189"/>
    <lineage>
        <taxon>Eukaryota</taxon>
        <taxon>Fungi</taxon>
        <taxon>Dikarya</taxon>
        <taxon>Basidiomycota</taxon>
        <taxon>Ustilaginomycotina</taxon>
        <taxon>Exobasidiomycetes</taxon>
        <taxon>Ceraceosorales</taxon>
        <taxon>Ceraceosoraceae</taxon>
        <taxon>Ceraceosorus</taxon>
    </lineage>
</organism>
<dbReference type="GO" id="GO:0006364">
    <property type="term" value="P:rRNA processing"/>
    <property type="evidence" value="ECO:0007669"/>
    <property type="project" value="UniProtKB-KW"/>
</dbReference>
<evidence type="ECO:0000256" key="7">
    <source>
        <dbReference type="ARBA" id="ARBA00022839"/>
    </source>
</evidence>
<keyword evidence="3" id="KW-0698">rRNA processing</keyword>
<dbReference type="Pfam" id="PF17216">
    <property type="entry name" value="Rrp44_CSD1"/>
    <property type="match status" value="1"/>
</dbReference>
<dbReference type="GO" id="GO:0000176">
    <property type="term" value="C:nuclear exosome (RNase complex)"/>
    <property type="evidence" value="ECO:0007669"/>
    <property type="project" value="UniProtKB-ARBA"/>
</dbReference>
<reference evidence="15 16" key="1">
    <citation type="journal article" date="2018" name="Mol. Biol. Evol.">
        <title>Broad Genomic Sampling Reveals a Smut Pathogenic Ancestry of the Fungal Clade Ustilaginomycotina.</title>
        <authorList>
            <person name="Kijpornyongpan T."/>
            <person name="Mondo S.J."/>
            <person name="Barry K."/>
            <person name="Sandor L."/>
            <person name="Lee J."/>
            <person name="Lipzen A."/>
            <person name="Pangilinan J."/>
            <person name="LaButti K."/>
            <person name="Hainaut M."/>
            <person name="Henrissat B."/>
            <person name="Grigoriev I.V."/>
            <person name="Spatafora J.W."/>
            <person name="Aime M.C."/>
        </authorList>
    </citation>
    <scope>NUCLEOTIDE SEQUENCE [LARGE SCALE GENOMIC DNA]</scope>
    <source>
        <strain evidence="15 16">MCA 4658</strain>
    </source>
</reference>
<evidence type="ECO:0000256" key="5">
    <source>
        <dbReference type="ARBA" id="ARBA00022801"/>
    </source>
</evidence>
<evidence type="ECO:0000313" key="16">
    <source>
        <dbReference type="Proteomes" id="UP000245783"/>
    </source>
</evidence>
<dbReference type="GO" id="GO:0000175">
    <property type="term" value="F:3'-5'-RNA exonuclease activity"/>
    <property type="evidence" value="ECO:0007669"/>
    <property type="project" value="TreeGrafter"/>
</dbReference>
<feature type="compositionally biased region" description="Acidic residues" evidence="12">
    <location>
        <begin position="374"/>
        <end position="395"/>
    </location>
</feature>
<dbReference type="InterPro" id="IPR022966">
    <property type="entry name" value="RNase_II/R_CS"/>
</dbReference>
<comment type="similarity">
    <text evidence="2 11">Belongs to the RNR ribonuclease family.</text>
</comment>
<dbReference type="SMART" id="SM00670">
    <property type="entry name" value="PINc"/>
    <property type="match status" value="1"/>
</dbReference>
<feature type="region of interest" description="Disordered" evidence="12">
    <location>
        <begin position="359"/>
        <end position="421"/>
    </location>
</feature>
<evidence type="ECO:0000259" key="13">
    <source>
        <dbReference type="SMART" id="SM00670"/>
    </source>
</evidence>
<evidence type="ECO:0000256" key="6">
    <source>
        <dbReference type="ARBA" id="ARBA00022835"/>
    </source>
</evidence>